<dbReference type="InterPro" id="IPR015424">
    <property type="entry name" value="PyrdxlP-dep_Trfase"/>
</dbReference>
<dbReference type="InterPro" id="IPR015421">
    <property type="entry name" value="PyrdxlP-dep_Trfase_major"/>
</dbReference>
<dbReference type="Pfam" id="PF03841">
    <property type="entry name" value="SelA"/>
    <property type="match status" value="1"/>
</dbReference>
<keyword evidence="4 8" id="KW-0663">Pyridoxal phosphate</keyword>
<reference evidence="10" key="1">
    <citation type="submission" date="2023-07" db="EMBL/GenBank/DDBJ databases">
        <title>Between Cages and Wild: Unraveling the Impact of Captivity on Animal Microbiomes and Antimicrobial Resistance.</title>
        <authorList>
            <person name="Schmartz G.P."/>
            <person name="Rehner J."/>
            <person name="Schuff M.J."/>
            <person name="Becker S.L."/>
            <person name="Kravczyk M."/>
            <person name="Gurevich A."/>
            <person name="Francke R."/>
            <person name="Mueller R."/>
            <person name="Keller V."/>
            <person name="Keller A."/>
        </authorList>
    </citation>
    <scope>NUCLEOTIDE SEQUENCE</scope>
    <source>
        <strain evidence="10">S39M_St_73</strain>
    </source>
</reference>
<dbReference type="HAMAP" id="MF_00423">
    <property type="entry name" value="SelA"/>
    <property type="match status" value="1"/>
</dbReference>
<dbReference type="GO" id="GO:0001514">
    <property type="term" value="P:selenocysteine incorporation"/>
    <property type="evidence" value="ECO:0007669"/>
    <property type="project" value="UniProtKB-UniRule"/>
</dbReference>
<dbReference type="PANTHER" id="PTHR32328:SF0">
    <property type="entry name" value="L-SERYL-TRNA(SEC) SELENIUM TRANSFERASE"/>
    <property type="match status" value="1"/>
</dbReference>
<evidence type="ECO:0000256" key="7">
    <source>
        <dbReference type="ARBA" id="ARBA00044507"/>
    </source>
</evidence>
<dbReference type="InterPro" id="IPR004534">
    <property type="entry name" value="SelA_trans"/>
</dbReference>
<dbReference type="Gene3D" id="3.90.1150.180">
    <property type="match status" value="1"/>
</dbReference>
<dbReference type="AlphaFoldDB" id="A0AA43RK84"/>
<evidence type="ECO:0000313" key="10">
    <source>
        <dbReference type="EMBL" id="MDO5456978.1"/>
    </source>
</evidence>
<comment type="cofactor">
    <cofactor evidence="1 8 9">
        <name>pyridoxal 5'-phosphate</name>
        <dbReference type="ChEBI" id="CHEBI:597326"/>
    </cofactor>
</comment>
<evidence type="ECO:0000256" key="1">
    <source>
        <dbReference type="ARBA" id="ARBA00001933"/>
    </source>
</evidence>
<name>A0AA43RK84_9LACT</name>
<evidence type="ECO:0000256" key="4">
    <source>
        <dbReference type="ARBA" id="ARBA00022898"/>
    </source>
</evidence>
<evidence type="ECO:0000256" key="3">
    <source>
        <dbReference type="ARBA" id="ARBA00022679"/>
    </source>
</evidence>
<feature type="modified residue" description="N6-(pyridoxal phosphate)lysine" evidence="8 9">
    <location>
        <position position="291"/>
    </location>
</feature>
<dbReference type="InterPro" id="IPR018319">
    <property type="entry name" value="SelA-like"/>
</dbReference>
<dbReference type="NCBIfam" id="TIGR00474">
    <property type="entry name" value="selA"/>
    <property type="match status" value="1"/>
</dbReference>
<dbReference type="Proteomes" id="UP001171751">
    <property type="component" value="Unassembled WGS sequence"/>
</dbReference>
<evidence type="ECO:0000256" key="9">
    <source>
        <dbReference type="PIRSR" id="PIRSR618319-50"/>
    </source>
</evidence>
<evidence type="ECO:0000256" key="8">
    <source>
        <dbReference type="HAMAP-Rule" id="MF_00423"/>
    </source>
</evidence>
<organism evidence="10 11">
    <name type="scientific">Atopococcus tabaci</name>
    <dbReference type="NCBI Taxonomy" id="269774"/>
    <lineage>
        <taxon>Bacteria</taxon>
        <taxon>Bacillati</taxon>
        <taxon>Bacillota</taxon>
        <taxon>Bacilli</taxon>
        <taxon>Lactobacillales</taxon>
        <taxon>Carnobacteriaceae</taxon>
        <taxon>Atopococcus</taxon>
    </lineage>
</organism>
<evidence type="ECO:0000256" key="2">
    <source>
        <dbReference type="ARBA" id="ARBA00022490"/>
    </source>
</evidence>
<keyword evidence="5 8" id="KW-0648">Protein biosynthesis</keyword>
<keyword evidence="2 8" id="KW-0963">Cytoplasm</keyword>
<dbReference type="GO" id="GO:0005737">
    <property type="term" value="C:cytoplasm"/>
    <property type="evidence" value="ECO:0007669"/>
    <property type="project" value="UniProtKB-SubCell"/>
</dbReference>
<keyword evidence="3 8" id="KW-0808">Transferase</keyword>
<evidence type="ECO:0000313" key="11">
    <source>
        <dbReference type="Proteomes" id="UP001171751"/>
    </source>
</evidence>
<dbReference type="PANTHER" id="PTHR32328">
    <property type="entry name" value="L-SERYL-TRNA(SEC) SELENIUM TRANSFERASE"/>
    <property type="match status" value="1"/>
</dbReference>
<dbReference type="GO" id="GO:0004125">
    <property type="term" value="F:L-seryl-tRNA(Sec) selenium transferase activity"/>
    <property type="evidence" value="ECO:0007669"/>
    <property type="project" value="UniProtKB-UniRule"/>
</dbReference>
<dbReference type="EC" id="2.9.1.1" evidence="8"/>
<evidence type="ECO:0000256" key="6">
    <source>
        <dbReference type="ARBA" id="ARBA00023266"/>
    </source>
</evidence>
<accession>A0AA43RK84</accession>
<keyword evidence="11" id="KW-1185">Reference proteome</keyword>
<dbReference type="Gene3D" id="3.40.640.10">
    <property type="entry name" value="Type I PLP-dependent aspartate aminotransferase-like (Major domain)"/>
    <property type="match status" value="1"/>
</dbReference>
<sequence>MKKKLSQLPSVDLLLEQEDIKIWQKNYTRELIKEKIKVVQDGIRANLLNDVDQDVSVEAVSQRVVEFLAQGVEPSLVPAINATGTVLHTNLGRALLAEEALDEMQAAGESFSNLEYDIDKGKRGSRYVHIQNILRELTGAEDALVVNNNAAAVLLILTSFAQRKEVLISRGELVEIGGSFRIPDVIESTGAILHEVGSTNKTHIKDYEKGINEETAALIRVHTSNYRLIGFTEAVSDRDFVQLAHDHGLPAFNDLGSGLLFDLQKLGLSYEPTVGEMIEADYDLVSFSGDKLLGGPQAGIIVGKKSYIEKLKSSPLLRALRTDKATIAALEATLRLYLNPEQAIEKIPTLKMISLSREDCAKKAQVLKEKIEARDSDFDLKIEPGYSQVGGGAYPGEQLPTSLLRIEHPKCNESRLERELRLSKNHIIARIDDGAVYFDLRTLLEGDYDLIAEALAQAVSN</sequence>
<dbReference type="GO" id="GO:0001717">
    <property type="term" value="P:conversion of seryl-tRNAsec to selenocys-tRNAsec"/>
    <property type="evidence" value="ECO:0007669"/>
    <property type="project" value="UniProtKB-UniRule"/>
</dbReference>
<dbReference type="SUPFAM" id="SSF53383">
    <property type="entry name" value="PLP-dependent transferases"/>
    <property type="match status" value="1"/>
</dbReference>
<proteinExistence type="inferred from homology"/>
<comment type="catalytic activity">
    <reaction evidence="8">
        <text>L-seryl-tRNA(Sec) + selenophosphate + H(+) = L-selenocysteinyl-tRNA(Sec) + phosphate</text>
        <dbReference type="Rhea" id="RHEA:22728"/>
        <dbReference type="Rhea" id="RHEA-COMP:9742"/>
        <dbReference type="Rhea" id="RHEA-COMP:9743"/>
        <dbReference type="ChEBI" id="CHEBI:15378"/>
        <dbReference type="ChEBI" id="CHEBI:16144"/>
        <dbReference type="ChEBI" id="CHEBI:43474"/>
        <dbReference type="ChEBI" id="CHEBI:78533"/>
        <dbReference type="ChEBI" id="CHEBI:78573"/>
        <dbReference type="EC" id="2.9.1.1"/>
    </reaction>
</comment>
<dbReference type="EMBL" id="JAUNQW010000003">
    <property type="protein sequence ID" value="MDO5456978.1"/>
    <property type="molecule type" value="Genomic_DNA"/>
</dbReference>
<comment type="pathway">
    <text evidence="8">Aminoacyl-tRNA biosynthesis; selenocysteinyl-tRNA(Sec) biosynthesis; selenocysteinyl-tRNA(Sec) from L-seryl-tRNA(Sec) (bacterial route): step 1/1.</text>
</comment>
<keyword evidence="6 8" id="KW-0711">Selenium</keyword>
<comment type="caution">
    <text evidence="10">The sequence shown here is derived from an EMBL/GenBank/DDBJ whole genome shotgun (WGS) entry which is preliminary data.</text>
</comment>
<comment type="similarity">
    <text evidence="7 8">Belongs to the SelA family.</text>
</comment>
<evidence type="ECO:0000256" key="5">
    <source>
        <dbReference type="ARBA" id="ARBA00022917"/>
    </source>
</evidence>
<comment type="function">
    <text evidence="8">Converts seryl-tRNA(Sec) to selenocysteinyl-tRNA(Sec) required for selenoprotein biosynthesis.</text>
</comment>
<protein>
    <recommendedName>
        <fullName evidence="8">L-seryl-tRNA(Sec) selenium transferase</fullName>
        <ecNumber evidence="8">2.9.1.1</ecNumber>
    </recommendedName>
    <alternativeName>
        <fullName evidence="8">Selenocysteine synthase</fullName>
        <shortName evidence="8">Sec synthase</shortName>
    </alternativeName>
    <alternativeName>
        <fullName evidence="8">Selenocysteinyl-tRNA(Sec) synthase</fullName>
    </alternativeName>
</protein>
<gene>
    <name evidence="8 10" type="primary">selA</name>
    <name evidence="10" type="ORF">Q4F26_01400</name>
</gene>
<comment type="subcellular location">
    <subcellularLocation>
        <location evidence="8">Cytoplasm</location>
    </subcellularLocation>
</comment>